<feature type="region of interest" description="Disordered" evidence="5">
    <location>
        <begin position="140"/>
        <end position="171"/>
    </location>
</feature>
<feature type="region of interest" description="Disordered" evidence="5">
    <location>
        <begin position="1"/>
        <end position="78"/>
    </location>
</feature>
<dbReference type="InterPro" id="IPR013083">
    <property type="entry name" value="Znf_RING/FYVE/PHD"/>
</dbReference>
<evidence type="ECO:0000259" key="6">
    <source>
        <dbReference type="PROSITE" id="PS50089"/>
    </source>
</evidence>
<dbReference type="InterPro" id="IPR017907">
    <property type="entry name" value="Znf_RING_CS"/>
</dbReference>
<evidence type="ECO:0000256" key="4">
    <source>
        <dbReference type="PROSITE-ProRule" id="PRU00175"/>
    </source>
</evidence>
<dbReference type="Pfam" id="PF13923">
    <property type="entry name" value="zf-C3HC4_2"/>
    <property type="match status" value="1"/>
</dbReference>
<evidence type="ECO:0000256" key="3">
    <source>
        <dbReference type="ARBA" id="ARBA00022833"/>
    </source>
</evidence>
<proteinExistence type="predicted"/>
<dbReference type="Gene3D" id="2.30.130.40">
    <property type="entry name" value="LON domain-like"/>
    <property type="match status" value="1"/>
</dbReference>
<evidence type="ECO:0000256" key="2">
    <source>
        <dbReference type="ARBA" id="ARBA00022771"/>
    </source>
</evidence>
<dbReference type="CDD" id="cd16514">
    <property type="entry name" value="RING-HC_LONFs_rpt2"/>
    <property type="match status" value="1"/>
</dbReference>
<keyword evidence="3" id="KW-0862">Zinc</keyword>
<accession>A0A8H5GEX4</accession>
<dbReference type="Pfam" id="PF02190">
    <property type="entry name" value="LON_substr_bdg"/>
    <property type="match status" value="1"/>
</dbReference>
<keyword evidence="2 4" id="KW-0863">Zinc-finger</keyword>
<dbReference type="InterPro" id="IPR003111">
    <property type="entry name" value="Lon_prtase_N"/>
</dbReference>
<feature type="compositionally biased region" description="Basic and acidic residues" evidence="5">
    <location>
        <begin position="1"/>
        <end position="13"/>
    </location>
</feature>
<dbReference type="AlphaFoldDB" id="A0A8H5GEX4"/>
<dbReference type="PANTHER" id="PTHR23327">
    <property type="entry name" value="RING FINGER PROTEIN 127"/>
    <property type="match status" value="1"/>
</dbReference>
<dbReference type="PANTHER" id="PTHR23327:SF42">
    <property type="entry name" value="LON PEPTIDASE N-TERMINAL DOMAIN AND RING FINGER PROTEIN C14F5.10C"/>
    <property type="match status" value="1"/>
</dbReference>
<gene>
    <name evidence="7" type="ORF">D9756_000367</name>
</gene>
<dbReference type="InterPro" id="IPR015947">
    <property type="entry name" value="PUA-like_sf"/>
</dbReference>
<feature type="compositionally biased region" description="Basic and acidic residues" evidence="5">
    <location>
        <begin position="39"/>
        <end position="54"/>
    </location>
</feature>
<dbReference type="Proteomes" id="UP000559027">
    <property type="component" value="Unassembled WGS sequence"/>
</dbReference>
<protein>
    <recommendedName>
        <fullName evidence="6">RING-type domain-containing protein</fullName>
    </recommendedName>
</protein>
<dbReference type="InterPro" id="IPR046336">
    <property type="entry name" value="Lon_prtase_N_sf"/>
</dbReference>
<dbReference type="InterPro" id="IPR001841">
    <property type="entry name" value="Znf_RING"/>
</dbReference>
<dbReference type="SUPFAM" id="SSF57850">
    <property type="entry name" value="RING/U-box"/>
    <property type="match status" value="2"/>
</dbReference>
<name>A0A8H5GEX4_9AGAR</name>
<feature type="compositionally biased region" description="Low complexity" evidence="5">
    <location>
        <begin position="67"/>
        <end position="78"/>
    </location>
</feature>
<keyword evidence="8" id="KW-1185">Reference proteome</keyword>
<evidence type="ECO:0000313" key="8">
    <source>
        <dbReference type="Proteomes" id="UP000559027"/>
    </source>
</evidence>
<dbReference type="GO" id="GO:0008270">
    <property type="term" value="F:zinc ion binding"/>
    <property type="evidence" value="ECO:0007669"/>
    <property type="project" value="UniProtKB-KW"/>
</dbReference>
<evidence type="ECO:0000313" key="7">
    <source>
        <dbReference type="EMBL" id="KAF5363540.1"/>
    </source>
</evidence>
<feature type="compositionally biased region" description="Pro residues" evidence="5">
    <location>
        <begin position="15"/>
        <end position="28"/>
    </location>
</feature>
<dbReference type="SUPFAM" id="SSF88697">
    <property type="entry name" value="PUA domain-like"/>
    <property type="match status" value="1"/>
</dbReference>
<keyword evidence="1" id="KW-0479">Metal-binding</keyword>
<comment type="caution">
    <text evidence="7">The sequence shown here is derived from an EMBL/GenBank/DDBJ whole genome shotgun (WGS) entry which is preliminary data.</text>
</comment>
<dbReference type="PROSITE" id="PS50089">
    <property type="entry name" value="ZF_RING_2"/>
    <property type="match status" value="1"/>
</dbReference>
<dbReference type="GO" id="GO:0061630">
    <property type="term" value="F:ubiquitin protein ligase activity"/>
    <property type="evidence" value="ECO:0007669"/>
    <property type="project" value="TreeGrafter"/>
</dbReference>
<feature type="compositionally biased region" description="Basic residues" evidence="5">
    <location>
        <begin position="227"/>
        <end position="239"/>
    </location>
</feature>
<dbReference type="Pfam" id="PF13445">
    <property type="entry name" value="zf-RING_UBOX"/>
    <property type="match status" value="1"/>
</dbReference>
<feature type="domain" description="RING-type" evidence="6">
    <location>
        <begin position="304"/>
        <end position="342"/>
    </location>
</feature>
<dbReference type="SMART" id="SM00184">
    <property type="entry name" value="RING"/>
    <property type="match status" value="2"/>
</dbReference>
<feature type="region of interest" description="Disordered" evidence="5">
    <location>
        <begin position="570"/>
        <end position="612"/>
    </location>
</feature>
<organism evidence="7 8">
    <name type="scientific">Leucocoprinus leucothites</name>
    <dbReference type="NCBI Taxonomy" id="201217"/>
    <lineage>
        <taxon>Eukaryota</taxon>
        <taxon>Fungi</taxon>
        <taxon>Dikarya</taxon>
        <taxon>Basidiomycota</taxon>
        <taxon>Agaricomycotina</taxon>
        <taxon>Agaricomycetes</taxon>
        <taxon>Agaricomycetidae</taxon>
        <taxon>Agaricales</taxon>
        <taxon>Agaricineae</taxon>
        <taxon>Agaricaceae</taxon>
        <taxon>Leucocoprinus</taxon>
    </lineage>
</organism>
<dbReference type="Gene3D" id="3.30.40.10">
    <property type="entry name" value="Zinc/RING finger domain, C3HC4 (zinc finger)"/>
    <property type="match status" value="2"/>
</dbReference>
<feature type="compositionally biased region" description="Acidic residues" evidence="5">
    <location>
        <begin position="205"/>
        <end position="214"/>
    </location>
</feature>
<evidence type="ECO:0000256" key="1">
    <source>
        <dbReference type="ARBA" id="ARBA00022723"/>
    </source>
</evidence>
<dbReference type="EMBL" id="JAACJO010000001">
    <property type="protein sequence ID" value="KAF5363540.1"/>
    <property type="molecule type" value="Genomic_DNA"/>
</dbReference>
<reference evidence="7 8" key="1">
    <citation type="journal article" date="2020" name="ISME J.">
        <title>Uncovering the hidden diversity of litter-decomposition mechanisms in mushroom-forming fungi.</title>
        <authorList>
            <person name="Floudas D."/>
            <person name="Bentzer J."/>
            <person name="Ahren D."/>
            <person name="Johansson T."/>
            <person name="Persson P."/>
            <person name="Tunlid A."/>
        </authorList>
    </citation>
    <scope>NUCLEOTIDE SEQUENCE [LARGE SCALE GENOMIC DNA]</scope>
    <source>
        <strain evidence="7 8">CBS 146.42</strain>
    </source>
</reference>
<sequence length="642" mass="71535">MADQKRKAPHDDEPPPPPSPRPTEPVQPGPSNTPRSRSRGRDGRTSRQQDEDRGGPSGQGRTDKSLSPEPSPHMSSPPALLSSLLCPLCRSLLRQPTTLHCGHSLCAHHVADKSSDSPASSSLLSALPCCPLTDCSVNAGTSSVNPRIPPSSRVRYRPAAPAEDASVVVQPKTVPEPRLDVTLNKVLSLVQRAKQAFEAQAPQPEDSEPVSDPEPESHSSALDHSPPHRPRKRRRRHRSPSLQPADDDDNDLVAHLKQQSVRQRTLRHDEPLLPSFPSADGPSAHSRDVVLARFEKDLLAELTCEICFVLLYQPITTPCQHTFCAKCLQRSLDHSSACPLCRQDLPGFAYFQDHPTNKALLSIILQSFPMLYKERGEVLAAEEHDARLDTPIFVCQLSFPGMPTLLHFFEPRYRLMLRRCLESPNPRFGMIMAPKPGAGTPQIEYGTMLEIRNVQMLSDGRSMVETWGSFRFRILERGTLDGYMVGRIERIDDHPEDLPASSLLFPPTPPTLSPTPSPHSLLTYLRHHLLLPHRLQMYRQIPLRQQRPLHPHPHLSHYTQIHQQTKTSWLPADPFSNVSKREPHPGSSSVFQAPMGPCPQTPPHSLSGSPSSCPLTNTRKPSFYHFEAHDCDYCCWPTGLSS</sequence>
<feature type="compositionally biased region" description="Polar residues" evidence="5">
    <location>
        <begin position="603"/>
        <end position="612"/>
    </location>
</feature>
<dbReference type="SMART" id="SM00464">
    <property type="entry name" value="LON"/>
    <property type="match status" value="1"/>
</dbReference>
<evidence type="ECO:0000256" key="5">
    <source>
        <dbReference type="SAM" id="MobiDB-lite"/>
    </source>
</evidence>
<dbReference type="PROSITE" id="PS00518">
    <property type="entry name" value="ZF_RING_1"/>
    <property type="match status" value="1"/>
</dbReference>
<feature type="region of interest" description="Disordered" evidence="5">
    <location>
        <begin position="197"/>
        <end position="284"/>
    </location>
</feature>
<dbReference type="OrthoDB" id="264917at2759"/>
<dbReference type="InterPro" id="IPR027370">
    <property type="entry name" value="Znf-RING_euk"/>
</dbReference>